<dbReference type="OrthoDB" id="2735536at2759"/>
<dbReference type="GO" id="GO:0016616">
    <property type="term" value="F:oxidoreductase activity, acting on the CH-OH group of donors, NAD or NADP as acceptor"/>
    <property type="evidence" value="ECO:0007669"/>
    <property type="project" value="TreeGrafter"/>
</dbReference>
<dbReference type="AlphaFoldDB" id="A0A6I9QV54"/>
<feature type="domain" description="NAD-dependent epimerase/dehydratase" evidence="2">
    <location>
        <begin position="7"/>
        <end position="261"/>
    </location>
</feature>
<dbReference type="CDD" id="cd08958">
    <property type="entry name" value="FR_SDR_e"/>
    <property type="match status" value="1"/>
</dbReference>
<accession>A0A6I9QV54</accession>
<keyword evidence="1" id="KW-0560">Oxidoreductase</keyword>
<dbReference type="Gene3D" id="3.40.50.720">
    <property type="entry name" value="NAD(P)-binding Rossmann-like Domain"/>
    <property type="match status" value="1"/>
</dbReference>
<dbReference type="KEGG" id="egu:105040724"/>
<dbReference type="GeneID" id="105040724"/>
<proteinExistence type="predicted"/>
<dbReference type="FunFam" id="3.40.50.720:FF:000645">
    <property type="entry name" value="Anthocyanidin reductase ((2S)-flavan-3-ol-forming)"/>
    <property type="match status" value="1"/>
</dbReference>
<dbReference type="PANTHER" id="PTHR10366:SF696">
    <property type="entry name" value="OS07G0601900 PROTEIN"/>
    <property type="match status" value="1"/>
</dbReference>
<organism evidence="3 4">
    <name type="scientific">Elaeis guineensis var. tenera</name>
    <name type="common">Oil palm</name>
    <dbReference type="NCBI Taxonomy" id="51953"/>
    <lineage>
        <taxon>Eukaryota</taxon>
        <taxon>Viridiplantae</taxon>
        <taxon>Streptophyta</taxon>
        <taxon>Embryophyta</taxon>
        <taxon>Tracheophyta</taxon>
        <taxon>Spermatophyta</taxon>
        <taxon>Magnoliopsida</taxon>
        <taxon>Liliopsida</taxon>
        <taxon>Arecaceae</taxon>
        <taxon>Arecoideae</taxon>
        <taxon>Cocoseae</taxon>
        <taxon>Elaeidinae</taxon>
        <taxon>Elaeis</taxon>
    </lineage>
</organism>
<dbReference type="InParanoid" id="A0A6I9QV54"/>
<evidence type="ECO:0000313" key="3">
    <source>
        <dbReference type="Proteomes" id="UP000504607"/>
    </source>
</evidence>
<keyword evidence="3" id="KW-1185">Reference proteome</keyword>
<gene>
    <name evidence="4" type="primary">LOC105040724</name>
</gene>
<dbReference type="RefSeq" id="XP_010915682.1">
    <property type="nucleotide sequence ID" value="XM_010917380.3"/>
</dbReference>
<reference evidence="4" key="1">
    <citation type="submission" date="2025-08" db="UniProtKB">
        <authorList>
            <consortium name="RefSeq"/>
        </authorList>
    </citation>
    <scope>IDENTIFICATION</scope>
</reference>
<protein>
    <submittedName>
        <fullName evidence="4">Anthocyanidin reductase</fullName>
    </submittedName>
</protein>
<evidence type="ECO:0000313" key="4">
    <source>
        <dbReference type="RefSeq" id="XP_010915682.1"/>
    </source>
</evidence>
<dbReference type="PANTHER" id="PTHR10366">
    <property type="entry name" value="NAD DEPENDENT EPIMERASE/DEHYDRATASE"/>
    <property type="match status" value="1"/>
</dbReference>
<dbReference type="SUPFAM" id="SSF51735">
    <property type="entry name" value="NAD(P)-binding Rossmann-fold domains"/>
    <property type="match status" value="1"/>
</dbReference>
<dbReference type="FunCoup" id="A0A6I9QV54">
    <property type="interactions" value="28"/>
</dbReference>
<dbReference type="InterPro" id="IPR001509">
    <property type="entry name" value="Epimerase_deHydtase"/>
</dbReference>
<dbReference type="InterPro" id="IPR050425">
    <property type="entry name" value="NAD(P)_dehydrat-like"/>
</dbReference>
<name>A0A6I9QV54_ELAGV</name>
<evidence type="ECO:0000259" key="2">
    <source>
        <dbReference type="Pfam" id="PF01370"/>
    </source>
</evidence>
<sequence length="341" mass="37791">MGKRSKVCVTGASGFLGSWLVQKLLKKGHVVHATLRNLEDKSKTQLLKSLPGADTRLQLFEAELYDPLTFEAAIQGCEFVFLLATPLQHNTNNTQYKDTTEAAVAAVRSILQSCERSGTVKRVIYTGSVTAASPLKDDGTGFKDFIDESCWTPLHLPFAFCEDFEKAYVCSKTESEKEALSYNCKEGKKEFEVVSLACALVGGDTLLPSMSLSARCMISPLTGEKMSYRQLKFLQALVGSVPLVHIEDVCEAHTFCMEKPSMAGRFLVASAYPTMQELVDYYTKSYPELRVIQKVEGDGHGVGCRSTKLADLGFEYRYDSKQMLYESVESARRLGQLEELA</sequence>
<dbReference type="InterPro" id="IPR036291">
    <property type="entry name" value="NAD(P)-bd_dom_sf"/>
</dbReference>
<dbReference type="Pfam" id="PF01370">
    <property type="entry name" value="Epimerase"/>
    <property type="match status" value="1"/>
</dbReference>
<dbReference type="Proteomes" id="UP000504607">
    <property type="component" value="Chromosome 3"/>
</dbReference>
<evidence type="ECO:0000256" key="1">
    <source>
        <dbReference type="ARBA" id="ARBA00023002"/>
    </source>
</evidence>